<dbReference type="GO" id="GO:0016020">
    <property type="term" value="C:membrane"/>
    <property type="evidence" value="ECO:0007669"/>
    <property type="project" value="InterPro"/>
</dbReference>
<evidence type="ECO:0000259" key="10">
    <source>
        <dbReference type="Pfam" id="PF00082"/>
    </source>
</evidence>
<keyword evidence="2 7" id="KW-0645">Protease</keyword>
<feature type="compositionally biased region" description="Polar residues" evidence="8">
    <location>
        <begin position="584"/>
        <end position="593"/>
    </location>
</feature>
<dbReference type="EMBL" id="AZHB01000007">
    <property type="protein sequence ID" value="OAA67489.1"/>
    <property type="molecule type" value="Genomic_DNA"/>
</dbReference>
<dbReference type="InterPro" id="IPR013783">
    <property type="entry name" value="Ig-like_fold"/>
</dbReference>
<evidence type="ECO:0000259" key="11">
    <source>
        <dbReference type="Pfam" id="PF06280"/>
    </source>
</evidence>
<dbReference type="InterPro" id="IPR010435">
    <property type="entry name" value="C5a/SBT2-like_Fn3"/>
</dbReference>
<dbReference type="Gene3D" id="2.60.40.10">
    <property type="entry name" value="Immunoglobulins"/>
    <property type="match status" value="1"/>
</dbReference>
<dbReference type="InterPro" id="IPR036852">
    <property type="entry name" value="Peptidase_S8/S53_dom_sf"/>
</dbReference>
<dbReference type="Pfam" id="PF06280">
    <property type="entry name" value="fn3_5"/>
    <property type="match status" value="1"/>
</dbReference>
<dbReference type="SUPFAM" id="SSF52743">
    <property type="entry name" value="Subtilisin-like"/>
    <property type="match status" value="1"/>
</dbReference>
<dbReference type="RefSeq" id="XP_018705478.1">
    <property type="nucleotide sequence ID" value="XM_018847271.1"/>
</dbReference>
<dbReference type="PROSITE" id="PS51892">
    <property type="entry name" value="SUBTILASE"/>
    <property type="match status" value="1"/>
</dbReference>
<dbReference type="GO" id="GO:0006508">
    <property type="term" value="P:proteolysis"/>
    <property type="evidence" value="ECO:0007669"/>
    <property type="project" value="UniProtKB-KW"/>
</dbReference>
<dbReference type="CDD" id="cd07489">
    <property type="entry name" value="Peptidases_S8_5"/>
    <property type="match status" value="1"/>
</dbReference>
<name>A0A167ZGI8_CORFA</name>
<keyword evidence="5 7" id="KW-0720">Serine protease</keyword>
<dbReference type="Gene3D" id="3.40.50.200">
    <property type="entry name" value="Peptidase S8/S53 domain"/>
    <property type="match status" value="1"/>
</dbReference>
<keyword evidence="4 7" id="KW-0378">Hydrolase</keyword>
<organism evidence="12 13">
    <name type="scientific">Cordyceps fumosorosea (strain ARSEF 2679)</name>
    <name type="common">Isaria fumosorosea</name>
    <dbReference type="NCBI Taxonomy" id="1081104"/>
    <lineage>
        <taxon>Eukaryota</taxon>
        <taxon>Fungi</taxon>
        <taxon>Dikarya</taxon>
        <taxon>Ascomycota</taxon>
        <taxon>Pezizomycotina</taxon>
        <taxon>Sordariomycetes</taxon>
        <taxon>Hypocreomycetidae</taxon>
        <taxon>Hypocreales</taxon>
        <taxon>Cordycipitaceae</taxon>
        <taxon>Cordyceps</taxon>
    </lineage>
</organism>
<gene>
    <name evidence="12" type="ORF">ISF_03665</name>
</gene>
<accession>A0A167ZGI8</accession>
<dbReference type="PROSITE" id="PS00137">
    <property type="entry name" value="SUBTILASE_HIS"/>
    <property type="match status" value="1"/>
</dbReference>
<evidence type="ECO:0000256" key="6">
    <source>
        <dbReference type="PIRSR" id="PIRSR615500-1"/>
    </source>
</evidence>
<evidence type="ECO:0000256" key="1">
    <source>
        <dbReference type="ARBA" id="ARBA00011073"/>
    </source>
</evidence>
<dbReference type="InterPro" id="IPR050131">
    <property type="entry name" value="Peptidase_S8_subtilisin-like"/>
</dbReference>
<evidence type="ECO:0000256" key="4">
    <source>
        <dbReference type="ARBA" id="ARBA00022801"/>
    </source>
</evidence>
<evidence type="ECO:0000313" key="12">
    <source>
        <dbReference type="EMBL" id="OAA67489.1"/>
    </source>
</evidence>
<dbReference type="PRINTS" id="PR00723">
    <property type="entry name" value="SUBTILISIN"/>
</dbReference>
<feature type="signal peptide" evidence="9">
    <location>
        <begin position="1"/>
        <end position="18"/>
    </location>
</feature>
<evidence type="ECO:0000256" key="9">
    <source>
        <dbReference type="SAM" id="SignalP"/>
    </source>
</evidence>
<reference evidence="12 13" key="1">
    <citation type="journal article" date="2016" name="Genome Biol. Evol.">
        <title>Divergent and convergent evolution of fungal pathogenicity.</title>
        <authorList>
            <person name="Shang Y."/>
            <person name="Xiao G."/>
            <person name="Zheng P."/>
            <person name="Cen K."/>
            <person name="Zhan S."/>
            <person name="Wang C."/>
        </authorList>
    </citation>
    <scope>NUCLEOTIDE SEQUENCE [LARGE SCALE GENOMIC DNA]</scope>
    <source>
        <strain evidence="12 13">ARSEF 2679</strain>
    </source>
</reference>
<keyword evidence="3 9" id="KW-0732">Signal</keyword>
<dbReference type="AlphaFoldDB" id="A0A167ZGI8"/>
<feature type="region of interest" description="Disordered" evidence="8">
    <location>
        <begin position="584"/>
        <end position="609"/>
    </location>
</feature>
<dbReference type="PANTHER" id="PTHR43806">
    <property type="entry name" value="PEPTIDASE S8"/>
    <property type="match status" value="1"/>
</dbReference>
<dbReference type="InterPro" id="IPR015500">
    <property type="entry name" value="Peptidase_S8_subtilisin-rel"/>
</dbReference>
<feature type="domain" description="C5a peptidase/Subtilisin-like protease SBT2-like Fn3-like" evidence="11">
    <location>
        <begin position="453"/>
        <end position="569"/>
    </location>
</feature>
<dbReference type="InterPro" id="IPR023828">
    <property type="entry name" value="Peptidase_S8_Ser-AS"/>
</dbReference>
<dbReference type="STRING" id="1081104.A0A167ZGI8"/>
<evidence type="ECO:0000256" key="7">
    <source>
        <dbReference type="PROSITE-ProRule" id="PRU01240"/>
    </source>
</evidence>
<dbReference type="InterPro" id="IPR034187">
    <property type="entry name" value="Peptidases_S8_5"/>
</dbReference>
<dbReference type="InterPro" id="IPR000209">
    <property type="entry name" value="Peptidase_S8/S53_dom"/>
</dbReference>
<dbReference type="InterPro" id="IPR022398">
    <property type="entry name" value="Peptidase_S8_His-AS"/>
</dbReference>
<dbReference type="GeneID" id="30019957"/>
<dbReference type="OrthoDB" id="10256524at2759"/>
<feature type="active site" description="Charge relay system" evidence="6 7">
    <location>
        <position position="374"/>
    </location>
</feature>
<dbReference type="GO" id="GO:0004252">
    <property type="term" value="F:serine-type endopeptidase activity"/>
    <property type="evidence" value="ECO:0007669"/>
    <property type="project" value="UniProtKB-UniRule"/>
</dbReference>
<evidence type="ECO:0000256" key="8">
    <source>
        <dbReference type="SAM" id="MobiDB-lite"/>
    </source>
</evidence>
<comment type="caution">
    <text evidence="12">The sequence shown here is derived from an EMBL/GenBank/DDBJ whole genome shotgun (WGS) entry which is preliminary data.</text>
</comment>
<evidence type="ECO:0000313" key="13">
    <source>
        <dbReference type="Proteomes" id="UP000076744"/>
    </source>
</evidence>
<feature type="chain" id="PRO_5007894983" evidence="9">
    <location>
        <begin position="19"/>
        <end position="716"/>
    </location>
</feature>
<feature type="active site" description="Charge relay system" evidence="6 7">
    <location>
        <position position="209"/>
    </location>
</feature>
<feature type="domain" description="Peptidase S8/S53" evidence="10">
    <location>
        <begin position="151"/>
        <end position="410"/>
    </location>
</feature>
<dbReference type="Pfam" id="PF00082">
    <property type="entry name" value="Peptidase_S8"/>
    <property type="match status" value="1"/>
</dbReference>
<evidence type="ECO:0000256" key="2">
    <source>
        <dbReference type="ARBA" id="ARBA00022670"/>
    </source>
</evidence>
<dbReference type="Proteomes" id="UP000076744">
    <property type="component" value="Unassembled WGS sequence"/>
</dbReference>
<proteinExistence type="inferred from homology"/>
<evidence type="ECO:0000256" key="3">
    <source>
        <dbReference type="ARBA" id="ARBA00022729"/>
    </source>
</evidence>
<dbReference type="PANTHER" id="PTHR43806:SF66">
    <property type="entry name" value="SERIN ENDOPEPTIDASE"/>
    <property type="match status" value="1"/>
</dbReference>
<evidence type="ECO:0000256" key="5">
    <source>
        <dbReference type="ARBA" id="ARBA00022825"/>
    </source>
</evidence>
<comment type="similarity">
    <text evidence="1 7">Belongs to the peptidase S8 family.</text>
</comment>
<dbReference type="PROSITE" id="PS00138">
    <property type="entry name" value="SUBTILASE_SER"/>
    <property type="match status" value="1"/>
</dbReference>
<sequence>MVGIAALSLLGSLSLATASLLPFRAGPRTIPGAYIIEYEDGHNVTTVAATMGANLNHVRVHIDSESFRGVSVQLNVAANLTADAGLDAVAHSLSGTGAAKNIWPVYAYDRPDLNVTEIAPSSRGGVLDDPDTFAPHVMMQVDRLRAQGFDGAGVKLAAIDSGVDYKHPALGGCFGPGCKVSFGYDLVGDAFNGGNQPHPDPDPMDCGSHGTHVSGILAAGPNSAGFTGVAPGLTLGMYRVFGCSGGTGTDILMAAAARAARDGAQIISCSVGGAHGWSDDAFSVLLGRLADQRGIVSAVAASNDGDRGAFFPSGSAAAGSVNAIASADLSGAPSAFSSWGPTMEMALKPQFAGPGRGILSTLPGGKYGRASGTSMSTPMVAGVMALLTQALGRVSPARMRQLLSGNAKPLPFSNGSGIDSGTLAPVPQQGGGLVQAADALASRALVLSPASLSFNDTEHANANMRVTVTNAGNDTVSYQLFVRPAVSVYVLPAGGSPYPSRFPNDRVAGGTSGVLSASVTEFTLAAGQTQVLHVSAAPPAAGIDTSRLALWSGFLSVRGSDASLASIPYQGLAGSLRGATTLPANGTSVSRGNDQSHKPVPANSEFVLPKPGTARSSDDVPLVIADLALGTTTITGAVVDAASGSVVGDFPGVPYYMITRGAGFGFFWDGELANGSYAAAGTYKLRVKALRIFGDAANGRDWDTSDTVPIHISYKQ</sequence>
<keyword evidence="13" id="KW-1185">Reference proteome</keyword>
<feature type="active site" description="Charge relay system" evidence="6 7">
    <location>
        <position position="160"/>
    </location>
</feature>
<protein>
    <submittedName>
        <fullName evidence="12">Peptidase S8, subtilisin-related protein</fullName>
    </submittedName>
</protein>